<keyword evidence="3" id="KW-1185">Reference proteome</keyword>
<dbReference type="PANTHER" id="PTHR35525">
    <property type="entry name" value="BLL6575 PROTEIN"/>
    <property type="match status" value="1"/>
</dbReference>
<dbReference type="AlphaFoldDB" id="A0A7C9V987"/>
<sequence length="203" mass="22189">MTISWTRHRFSGGVLALDVTNTVVHRGDAVRSFDRFEDAAELPRFAAAATGFRAAELDARPLIAPRPLAILPTVLAIRETTDRLFRDAAVQGDVSTGHLPEFLRACADGLAGHDGKIGGQGRPFGNAAAPLAFEAALAVSALSLLSNESVRRLRVCPNCNWLFLDRSRNGSRMWCDMAVCGNRQKAKRHYHRRKSGSEEISHV</sequence>
<dbReference type="EMBL" id="JAAKZG010000012">
    <property type="protein sequence ID" value="NGN44005.1"/>
    <property type="molecule type" value="Genomic_DNA"/>
</dbReference>
<protein>
    <recommendedName>
        <fullName evidence="1">Zinc finger CGNR domain-containing protein</fullName>
    </recommendedName>
</protein>
<dbReference type="Proteomes" id="UP000481252">
    <property type="component" value="Unassembled WGS sequence"/>
</dbReference>
<comment type="caution">
    <text evidence="2">The sequence shown here is derived from an EMBL/GenBank/DDBJ whole genome shotgun (WGS) entry which is preliminary data.</text>
</comment>
<accession>A0A7C9V987</accession>
<dbReference type="InterPro" id="IPR023286">
    <property type="entry name" value="ABATE_dom_sf"/>
</dbReference>
<dbReference type="RefSeq" id="WP_165120406.1">
    <property type="nucleotide sequence ID" value="NZ_JAAKZG010000012.1"/>
</dbReference>
<dbReference type="SUPFAM" id="SSF160904">
    <property type="entry name" value="Jann2411-like"/>
    <property type="match status" value="1"/>
</dbReference>
<dbReference type="Pfam" id="PF11706">
    <property type="entry name" value="zf-CGNR"/>
    <property type="match status" value="1"/>
</dbReference>
<gene>
    <name evidence="2" type="ORF">G6N74_23340</name>
</gene>
<evidence type="ECO:0000259" key="1">
    <source>
        <dbReference type="Pfam" id="PF11706"/>
    </source>
</evidence>
<dbReference type="InterPro" id="IPR010852">
    <property type="entry name" value="ABATE"/>
</dbReference>
<dbReference type="Gene3D" id="1.10.3300.10">
    <property type="entry name" value="Jann2411-like domain"/>
    <property type="match status" value="1"/>
</dbReference>
<organism evidence="2 3">
    <name type="scientific">Mesorhizobium zhangyense</name>
    <dbReference type="NCBI Taxonomy" id="1776730"/>
    <lineage>
        <taxon>Bacteria</taxon>
        <taxon>Pseudomonadati</taxon>
        <taxon>Pseudomonadota</taxon>
        <taxon>Alphaproteobacteria</taxon>
        <taxon>Hyphomicrobiales</taxon>
        <taxon>Phyllobacteriaceae</taxon>
        <taxon>Mesorhizobium</taxon>
    </lineage>
</organism>
<evidence type="ECO:0000313" key="2">
    <source>
        <dbReference type="EMBL" id="NGN44005.1"/>
    </source>
</evidence>
<feature type="domain" description="Zinc finger CGNR" evidence="1">
    <location>
        <begin position="152"/>
        <end position="193"/>
    </location>
</feature>
<reference evidence="2 3" key="1">
    <citation type="submission" date="2020-02" db="EMBL/GenBank/DDBJ databases">
        <title>Genome sequence of the type strain CGMCC 1.15528 of Mesorhizobium zhangyense.</title>
        <authorList>
            <person name="Gao J."/>
            <person name="Sun J."/>
        </authorList>
    </citation>
    <scope>NUCLEOTIDE SEQUENCE [LARGE SCALE GENOMIC DNA]</scope>
    <source>
        <strain evidence="2 3">CGMCC 1.15528</strain>
    </source>
</reference>
<dbReference type="InterPro" id="IPR021005">
    <property type="entry name" value="Znf_CGNR"/>
</dbReference>
<evidence type="ECO:0000313" key="3">
    <source>
        <dbReference type="Proteomes" id="UP000481252"/>
    </source>
</evidence>
<dbReference type="PANTHER" id="PTHR35525:SF3">
    <property type="entry name" value="BLL6575 PROTEIN"/>
    <property type="match status" value="1"/>
</dbReference>
<proteinExistence type="predicted"/>
<name>A0A7C9V987_9HYPH</name>